<reference evidence="7 8" key="1">
    <citation type="submission" date="2007-01" db="EMBL/GenBank/DDBJ databases">
        <title>Complete sequence of Psychromonas ingrahamii 37.</title>
        <authorList>
            <consortium name="US DOE Joint Genome Institute"/>
            <person name="Copeland A."/>
            <person name="Lucas S."/>
            <person name="Lapidus A."/>
            <person name="Barry K."/>
            <person name="Detter J.C."/>
            <person name="Glavina del Rio T."/>
            <person name="Hammon N."/>
            <person name="Israni S."/>
            <person name="Dalin E."/>
            <person name="Tice H."/>
            <person name="Pitluck S."/>
            <person name="Thompson L.S."/>
            <person name="Brettin T."/>
            <person name="Bruce D."/>
            <person name="Han C."/>
            <person name="Tapia R."/>
            <person name="Schmutz J."/>
            <person name="Larimer F."/>
            <person name="Land M."/>
            <person name="Hauser L."/>
            <person name="Kyrpides N."/>
            <person name="Ivanova N."/>
            <person name="Staley J."/>
            <person name="Richardson P."/>
        </authorList>
    </citation>
    <scope>NUCLEOTIDE SEQUENCE [LARGE SCALE GENOMIC DNA]</scope>
    <source>
        <strain evidence="7 8">37</strain>
    </source>
</reference>
<evidence type="ECO:0000256" key="4">
    <source>
        <dbReference type="PROSITE-ProRule" id="PRU00473"/>
    </source>
</evidence>
<dbReference type="CDD" id="cd07185">
    <property type="entry name" value="OmpA_C-like"/>
    <property type="match status" value="1"/>
</dbReference>
<dbReference type="PRINTS" id="PR01023">
    <property type="entry name" value="NAFLGMOTY"/>
</dbReference>
<evidence type="ECO:0000256" key="5">
    <source>
        <dbReference type="SAM" id="SignalP"/>
    </source>
</evidence>
<dbReference type="Gene3D" id="3.30.1330.60">
    <property type="entry name" value="OmpA-like domain"/>
    <property type="match status" value="1"/>
</dbReference>
<keyword evidence="2 4" id="KW-0472">Membrane</keyword>
<dbReference type="SUPFAM" id="SSF103088">
    <property type="entry name" value="OmpA-like"/>
    <property type="match status" value="1"/>
</dbReference>
<dbReference type="InterPro" id="IPR039567">
    <property type="entry name" value="Gly-zipper"/>
</dbReference>
<dbReference type="KEGG" id="pin:Ping_0280"/>
<evidence type="ECO:0000256" key="3">
    <source>
        <dbReference type="ARBA" id="ARBA00023237"/>
    </source>
</evidence>
<dbReference type="InterPro" id="IPR006665">
    <property type="entry name" value="OmpA-like"/>
</dbReference>
<dbReference type="Pfam" id="PF00691">
    <property type="entry name" value="OmpA"/>
    <property type="match status" value="1"/>
</dbReference>
<dbReference type="OrthoDB" id="9782229at2"/>
<dbReference type="Pfam" id="PF13488">
    <property type="entry name" value="Gly-zipper_Omp"/>
    <property type="match status" value="1"/>
</dbReference>
<evidence type="ECO:0000256" key="2">
    <source>
        <dbReference type="ARBA" id="ARBA00023136"/>
    </source>
</evidence>
<keyword evidence="8" id="KW-1185">Reference proteome</keyword>
<feature type="chain" id="PRO_5002637388" evidence="5">
    <location>
        <begin position="25"/>
        <end position="215"/>
    </location>
</feature>
<feature type="domain" description="OmpA-like" evidence="6">
    <location>
        <begin position="99"/>
        <end position="215"/>
    </location>
</feature>
<gene>
    <name evidence="7" type="ordered locus">Ping_0280</name>
</gene>
<dbReference type="STRING" id="357804.Ping_0280"/>
<dbReference type="RefSeq" id="WP_011768705.1">
    <property type="nucleotide sequence ID" value="NC_008709.1"/>
</dbReference>
<dbReference type="InterPro" id="IPR050330">
    <property type="entry name" value="Bact_OuterMem_StrucFunc"/>
</dbReference>
<proteinExistence type="predicted"/>
<evidence type="ECO:0000313" key="8">
    <source>
        <dbReference type="Proteomes" id="UP000000639"/>
    </source>
</evidence>
<evidence type="ECO:0000259" key="6">
    <source>
        <dbReference type="PROSITE" id="PS51123"/>
    </source>
</evidence>
<organism evidence="7 8">
    <name type="scientific">Psychromonas ingrahamii (strain DSM 17664 / CCUG 51855 / 37)</name>
    <dbReference type="NCBI Taxonomy" id="357804"/>
    <lineage>
        <taxon>Bacteria</taxon>
        <taxon>Pseudomonadati</taxon>
        <taxon>Pseudomonadota</taxon>
        <taxon>Gammaproteobacteria</taxon>
        <taxon>Alteromonadales</taxon>
        <taxon>Psychromonadaceae</taxon>
        <taxon>Psychromonas</taxon>
    </lineage>
</organism>
<feature type="signal peptide" evidence="5">
    <location>
        <begin position="1"/>
        <end position="24"/>
    </location>
</feature>
<sequence>MNKKLVTALMVVTLLSGCVNRQNATTGEQEMNTATKSAIGGAIAGALAGAATGKKNGALFGAVGGAAIGGGVGYYFDQQEAALRQELLNSGVQVKRVGEYELQLIMADGIGFDTGNYQLSGSIFSTLNGVAKVLNEYPKSSLRIIGHTDSVGSSESNLTLSERRAESVSNYLMQRNVKSGRLSTLGYGERRPIATNDTPYGRAANRRVEINIIAN</sequence>
<evidence type="ECO:0000313" key="7">
    <source>
        <dbReference type="EMBL" id="ABM02146.1"/>
    </source>
</evidence>
<dbReference type="Proteomes" id="UP000000639">
    <property type="component" value="Chromosome"/>
</dbReference>
<evidence type="ECO:0000256" key="1">
    <source>
        <dbReference type="ARBA" id="ARBA00004442"/>
    </source>
</evidence>
<dbReference type="InterPro" id="IPR006664">
    <property type="entry name" value="OMP_bac"/>
</dbReference>
<dbReference type="eggNOG" id="COG2885">
    <property type="taxonomic scope" value="Bacteria"/>
</dbReference>
<dbReference type="GO" id="GO:0009279">
    <property type="term" value="C:cell outer membrane"/>
    <property type="evidence" value="ECO:0007669"/>
    <property type="project" value="UniProtKB-SubCell"/>
</dbReference>
<dbReference type="PANTHER" id="PTHR30329">
    <property type="entry name" value="STATOR ELEMENT OF FLAGELLAR MOTOR COMPLEX"/>
    <property type="match status" value="1"/>
</dbReference>
<accession>A1SRN1</accession>
<dbReference type="EMBL" id="CP000510">
    <property type="protein sequence ID" value="ABM02146.1"/>
    <property type="molecule type" value="Genomic_DNA"/>
</dbReference>
<dbReference type="InterPro" id="IPR036737">
    <property type="entry name" value="OmpA-like_sf"/>
</dbReference>
<name>A1SRN1_PSYIN</name>
<dbReference type="PANTHER" id="PTHR30329:SF21">
    <property type="entry name" value="LIPOPROTEIN YIAD-RELATED"/>
    <property type="match status" value="1"/>
</dbReference>
<dbReference type="PROSITE" id="PS51123">
    <property type="entry name" value="OMPA_2"/>
    <property type="match status" value="1"/>
</dbReference>
<keyword evidence="3" id="KW-0998">Cell outer membrane</keyword>
<protein>
    <submittedName>
        <fullName evidence="7">OmpA/MotB domain protein</fullName>
    </submittedName>
</protein>
<dbReference type="HOGENOM" id="CLU_016890_6_2_6"/>
<keyword evidence="5" id="KW-0732">Signal</keyword>
<comment type="subcellular location">
    <subcellularLocation>
        <location evidence="1">Cell outer membrane</location>
    </subcellularLocation>
</comment>
<dbReference type="PROSITE" id="PS51257">
    <property type="entry name" value="PROKAR_LIPOPROTEIN"/>
    <property type="match status" value="1"/>
</dbReference>
<dbReference type="PRINTS" id="PR01021">
    <property type="entry name" value="OMPADOMAIN"/>
</dbReference>
<dbReference type="AlphaFoldDB" id="A1SRN1"/>